<dbReference type="PANTHER" id="PTHR43690">
    <property type="entry name" value="NARDILYSIN"/>
    <property type="match status" value="1"/>
</dbReference>
<dbReference type="Gene3D" id="3.30.830.10">
    <property type="entry name" value="Metalloenzyme, LuxS/M16 peptidase-like"/>
    <property type="match status" value="4"/>
</dbReference>
<evidence type="ECO:0000259" key="8">
    <source>
        <dbReference type="Pfam" id="PF05193"/>
    </source>
</evidence>
<evidence type="ECO:0000313" key="9">
    <source>
        <dbReference type="EMBL" id="GMM60703.1"/>
    </source>
</evidence>
<dbReference type="Pfam" id="PF00675">
    <property type="entry name" value="Peptidase_M16"/>
    <property type="match status" value="2"/>
</dbReference>
<keyword evidence="6" id="KW-0732">Signal</keyword>
<evidence type="ECO:0000256" key="2">
    <source>
        <dbReference type="ARBA" id="ARBA00022670"/>
    </source>
</evidence>
<evidence type="ECO:0000256" key="5">
    <source>
        <dbReference type="ARBA" id="ARBA00023049"/>
    </source>
</evidence>
<evidence type="ECO:0000256" key="3">
    <source>
        <dbReference type="ARBA" id="ARBA00022801"/>
    </source>
</evidence>
<keyword evidence="4" id="KW-0862">Zinc</keyword>
<keyword evidence="5" id="KW-0482">Metalloprotease</keyword>
<dbReference type="RefSeq" id="WP_317974472.1">
    <property type="nucleotide sequence ID" value="NZ_BTFW01000001.1"/>
</dbReference>
<dbReference type="Pfam" id="PF05193">
    <property type="entry name" value="Peptidase_M16_C"/>
    <property type="match status" value="2"/>
</dbReference>
<evidence type="ECO:0000259" key="7">
    <source>
        <dbReference type="Pfam" id="PF00675"/>
    </source>
</evidence>
<feature type="domain" description="Peptidase M16 N-terminal" evidence="7">
    <location>
        <begin position="555"/>
        <end position="689"/>
    </location>
</feature>
<dbReference type="EMBL" id="BTFW01000001">
    <property type="protein sequence ID" value="GMM60703.1"/>
    <property type="molecule type" value="Genomic_DNA"/>
</dbReference>
<dbReference type="InterPro" id="IPR007863">
    <property type="entry name" value="Peptidase_M16_C"/>
</dbReference>
<protein>
    <submittedName>
        <fullName evidence="9">Pitrilysin family protein</fullName>
    </submittedName>
</protein>
<dbReference type="Proteomes" id="UP001187221">
    <property type="component" value="Unassembled WGS sequence"/>
</dbReference>
<sequence length="980" mass="103594">MKQRPLSTLMSASILALSLAGLAPATVLAATPSAATTTPEPAPAPLADLVKSVNIPYEAFTLPNGLRVLVHTDRKAPVVALSVWYAVGSKNEPKGKTGFAHLFEHLMFNGSEHNKGDFFAPLQNAGATDYNGTTWFDRTNYFETVPTAALDRFLMLESDRMGYLLGAVTQETLDNQRSVVQNEKRQGDNEPFGIVQYEQLENLYPVGHPYHHSTIGSMADLDGASLADVKAWFTDHYGPNNAILVLAGDIDLATAKAKVTKWFGAIPAGPKVQPVAVPVPTLPAPVTKTIKDQIATPRVYRMWAVPGLDNPDYLPLQIGAAILGGLSSSRLNDSLVRDQQLAVAAGAEADIFAQGGQFIVQADVKPGQDVAKVGAALDAQIARLIEQGPTADELARAATVTASDEIRKLETTGGFSGKAPTLAEGLLYNGDAGHYRTELAAMAALTPQDVQAALKKWLSRPVFALTVEPGTRTAGGEARGGFAVDPANTGTGGSAHPAYWHKPGAAPVSAPVPAAPVPAPTQTGPDRSELPPIGTLTALKLPQVERATLSNGIRVIFARRAAVPVVSVQIAFDAGFAADPRSALGTQAMLLKMMDEGTTSLDSVAFARARERLGASITNAALPDSTAFQLDAMVPNLPGSLALLSDYIRKPALKDADLERVRAQQLAAIDAELRDPSAMATRVLYPALYGDKHPYGTPPTGTGDPAVVKRLTRADLATFHDAWLRPSKATIFVVGDTTLAALKPLLERSFGTWAEPASPAPVKSLAAAIPAPRPRILLIDRPASPQSMIMAGEVLDATGRDDLVPLRSANEVLGGSFLSRLNMDLREAKGWSYGVGSAVSERVGRVIYRVVAPVQTDQTGPSIAALRTDLAAFLKDKGVAPDELAWATQGAARELPGAFETSAAVLGGLVKNAQFQRPDDYYTRLAIRYPTLTAADLDKAARAAIDPAKLTWVVVGDAAKVKPQLETLGLPVEVTTVTGK</sequence>
<keyword evidence="2" id="KW-0645">Protease</keyword>
<evidence type="ECO:0000256" key="6">
    <source>
        <dbReference type="SAM" id="SignalP"/>
    </source>
</evidence>
<comment type="caution">
    <text evidence="9">The sequence shown here is derived from an EMBL/GenBank/DDBJ whole genome shotgun (WGS) entry which is preliminary data.</text>
</comment>
<dbReference type="SUPFAM" id="SSF63411">
    <property type="entry name" value="LuxS/MPP-like metallohydrolase"/>
    <property type="match status" value="4"/>
</dbReference>
<feature type="domain" description="Peptidase M16 C-terminal" evidence="8">
    <location>
        <begin position="711"/>
        <end position="884"/>
    </location>
</feature>
<keyword evidence="3" id="KW-0378">Hydrolase</keyword>
<feature type="signal peptide" evidence="6">
    <location>
        <begin position="1"/>
        <end position="29"/>
    </location>
</feature>
<keyword evidence="10" id="KW-1185">Reference proteome</keyword>
<proteinExistence type="inferred from homology"/>
<evidence type="ECO:0000256" key="1">
    <source>
        <dbReference type="ARBA" id="ARBA00007261"/>
    </source>
</evidence>
<feature type="chain" id="PRO_5047165530" evidence="6">
    <location>
        <begin position="30"/>
        <end position="980"/>
    </location>
</feature>
<dbReference type="InterPro" id="IPR011249">
    <property type="entry name" value="Metalloenz_LuxS/M16"/>
</dbReference>
<organism evidence="9 10">
    <name type="scientific">Novosphingobium pituita</name>
    <dbReference type="NCBI Taxonomy" id="3056842"/>
    <lineage>
        <taxon>Bacteria</taxon>
        <taxon>Pseudomonadati</taxon>
        <taxon>Pseudomonadota</taxon>
        <taxon>Alphaproteobacteria</taxon>
        <taxon>Sphingomonadales</taxon>
        <taxon>Sphingomonadaceae</taxon>
        <taxon>Novosphingobium</taxon>
    </lineage>
</organism>
<accession>A0ABQ6P627</accession>
<evidence type="ECO:0000256" key="4">
    <source>
        <dbReference type="ARBA" id="ARBA00022833"/>
    </source>
</evidence>
<feature type="domain" description="Peptidase M16 C-terminal" evidence="8">
    <location>
        <begin position="225"/>
        <end position="398"/>
    </location>
</feature>
<dbReference type="InterPro" id="IPR011765">
    <property type="entry name" value="Pept_M16_N"/>
</dbReference>
<feature type="domain" description="Peptidase M16 N-terminal" evidence="7">
    <location>
        <begin position="67"/>
        <end position="191"/>
    </location>
</feature>
<reference evidence="9 10" key="1">
    <citation type="submission" date="2023-06" db="EMBL/GenBank/DDBJ databases">
        <title>Draft genome sequence of Novosphingobium sp. strain IK01.</title>
        <authorList>
            <person name="Hatamoto M."/>
            <person name="Ikarashi T."/>
            <person name="Yamaguchi T."/>
        </authorList>
    </citation>
    <scope>NUCLEOTIDE SEQUENCE [LARGE SCALE GENOMIC DNA]</scope>
    <source>
        <strain evidence="9 10">IK01</strain>
    </source>
</reference>
<gene>
    <name evidence="9" type="ORF">NUTIK01_14800</name>
</gene>
<dbReference type="PANTHER" id="PTHR43690:SF17">
    <property type="entry name" value="PROTEIN YHJJ"/>
    <property type="match status" value="1"/>
</dbReference>
<comment type="similarity">
    <text evidence="1">Belongs to the peptidase M16 family.</text>
</comment>
<dbReference type="InterPro" id="IPR050626">
    <property type="entry name" value="Peptidase_M16"/>
</dbReference>
<name>A0ABQ6P627_9SPHN</name>
<evidence type="ECO:0000313" key="10">
    <source>
        <dbReference type="Proteomes" id="UP001187221"/>
    </source>
</evidence>